<evidence type="ECO:0000256" key="6">
    <source>
        <dbReference type="ARBA" id="ARBA00023002"/>
    </source>
</evidence>
<evidence type="ECO:0000259" key="11">
    <source>
        <dbReference type="Pfam" id="PF02770"/>
    </source>
</evidence>
<dbReference type="InterPro" id="IPR006091">
    <property type="entry name" value="Acyl-CoA_Oxase/DH_mid-dom"/>
</dbReference>
<dbReference type="Gene3D" id="1.10.540.10">
    <property type="entry name" value="Acyl-CoA dehydrogenase/oxidase, N-terminal domain"/>
    <property type="match status" value="1"/>
</dbReference>
<keyword evidence="14" id="KW-1185">Reference proteome</keyword>
<evidence type="ECO:0000313" key="13">
    <source>
        <dbReference type="EMBL" id="TWI70671.1"/>
    </source>
</evidence>
<dbReference type="SUPFAM" id="SSF56645">
    <property type="entry name" value="Acyl-CoA dehydrogenase NM domain-like"/>
    <property type="match status" value="1"/>
</dbReference>
<evidence type="ECO:0000256" key="8">
    <source>
        <dbReference type="ARBA" id="ARBA00072305"/>
    </source>
</evidence>
<evidence type="ECO:0000259" key="12">
    <source>
        <dbReference type="Pfam" id="PF02771"/>
    </source>
</evidence>
<keyword evidence="6 9" id="KW-0560">Oxidoreductase</keyword>
<comment type="cofactor">
    <cofactor evidence="1 9">
        <name>FAD</name>
        <dbReference type="ChEBI" id="CHEBI:57692"/>
    </cofactor>
</comment>
<keyword evidence="4 9" id="KW-0285">Flavoprotein</keyword>
<dbReference type="Gene3D" id="2.40.110.10">
    <property type="entry name" value="Butyryl-CoA Dehydrogenase, subunit A, domain 2"/>
    <property type="match status" value="1"/>
</dbReference>
<evidence type="ECO:0000259" key="10">
    <source>
        <dbReference type="Pfam" id="PF00441"/>
    </source>
</evidence>
<dbReference type="AlphaFoldDB" id="A0A562RNN3"/>
<dbReference type="PROSITE" id="PS00072">
    <property type="entry name" value="ACYL_COA_DH_1"/>
    <property type="match status" value="1"/>
</dbReference>
<feature type="domain" description="Acyl-CoA dehydrogenase/oxidase C-terminal" evidence="10">
    <location>
        <begin position="229"/>
        <end position="374"/>
    </location>
</feature>
<keyword evidence="5 9" id="KW-0274">FAD</keyword>
<dbReference type="GO" id="GO:0050660">
    <property type="term" value="F:flavin adenine dinucleotide binding"/>
    <property type="evidence" value="ECO:0007669"/>
    <property type="project" value="InterPro"/>
</dbReference>
<proteinExistence type="inferred from homology"/>
<dbReference type="PANTHER" id="PTHR43884">
    <property type="entry name" value="ACYL-COA DEHYDROGENASE"/>
    <property type="match status" value="1"/>
</dbReference>
<dbReference type="InterPro" id="IPR013786">
    <property type="entry name" value="AcylCoA_DH/ox_N"/>
</dbReference>
<evidence type="ECO:0000256" key="4">
    <source>
        <dbReference type="ARBA" id="ARBA00022630"/>
    </source>
</evidence>
<dbReference type="InterPro" id="IPR046373">
    <property type="entry name" value="Acyl-CoA_Oxase/DH_mid-dom_sf"/>
</dbReference>
<gene>
    <name evidence="13" type="ORF">LZ24_02241</name>
</gene>
<dbReference type="Pfam" id="PF00441">
    <property type="entry name" value="Acyl-CoA_dh_1"/>
    <property type="match status" value="1"/>
</dbReference>
<comment type="similarity">
    <text evidence="2 9">Belongs to the acyl-CoA dehydrogenase family.</text>
</comment>
<organism evidence="13 14">
    <name type="scientific">Desulfobotulus alkaliphilus</name>
    <dbReference type="NCBI Taxonomy" id="622671"/>
    <lineage>
        <taxon>Bacteria</taxon>
        <taxon>Pseudomonadati</taxon>
        <taxon>Thermodesulfobacteriota</taxon>
        <taxon>Desulfobacteria</taxon>
        <taxon>Desulfobacterales</taxon>
        <taxon>Desulfobacteraceae</taxon>
        <taxon>Desulfobotulus</taxon>
    </lineage>
</organism>
<dbReference type="OrthoDB" id="9765339at2"/>
<protein>
    <recommendedName>
        <fullName evidence="8">Cyclohex-1-ene-1-carbonyl-CoA dehydrogenase</fullName>
        <ecNumber evidence="7">1.3.8.10</ecNumber>
    </recommendedName>
</protein>
<dbReference type="PROSITE" id="PS00073">
    <property type="entry name" value="ACYL_COA_DH_2"/>
    <property type="match status" value="1"/>
</dbReference>
<name>A0A562RNN3_9BACT</name>
<dbReference type="Proteomes" id="UP000318307">
    <property type="component" value="Unassembled WGS sequence"/>
</dbReference>
<dbReference type="FunFam" id="2.40.110.10:FF:000001">
    <property type="entry name" value="Acyl-CoA dehydrogenase, mitochondrial"/>
    <property type="match status" value="1"/>
</dbReference>
<evidence type="ECO:0000256" key="7">
    <source>
        <dbReference type="ARBA" id="ARBA00066362"/>
    </source>
</evidence>
<dbReference type="GO" id="GO:0003995">
    <property type="term" value="F:acyl-CoA dehydrogenase activity"/>
    <property type="evidence" value="ECO:0007669"/>
    <property type="project" value="InterPro"/>
</dbReference>
<comment type="subunit">
    <text evidence="3">Homotetramer.</text>
</comment>
<dbReference type="PANTHER" id="PTHR43884:SF12">
    <property type="entry name" value="ISOVALERYL-COA DEHYDROGENASE, MITOCHONDRIAL-RELATED"/>
    <property type="match status" value="1"/>
</dbReference>
<evidence type="ECO:0000256" key="5">
    <source>
        <dbReference type="ARBA" id="ARBA00022827"/>
    </source>
</evidence>
<dbReference type="FunFam" id="1.20.140.10:FF:000004">
    <property type="entry name" value="Acyl-CoA dehydrogenase FadE25"/>
    <property type="match status" value="1"/>
</dbReference>
<dbReference type="RefSeq" id="WP_144685362.1">
    <property type="nucleotide sequence ID" value="NZ_VLLC01000017.1"/>
</dbReference>
<evidence type="ECO:0000256" key="9">
    <source>
        <dbReference type="RuleBase" id="RU362125"/>
    </source>
</evidence>
<dbReference type="InterPro" id="IPR006089">
    <property type="entry name" value="Acyl-CoA_DH_CS"/>
</dbReference>
<dbReference type="FunFam" id="1.10.540.10:FF:000002">
    <property type="entry name" value="Acyl-CoA dehydrogenase FadE19"/>
    <property type="match status" value="1"/>
</dbReference>
<dbReference type="InterPro" id="IPR037069">
    <property type="entry name" value="AcylCoA_DH/ox_N_sf"/>
</dbReference>
<evidence type="ECO:0000256" key="1">
    <source>
        <dbReference type="ARBA" id="ARBA00001974"/>
    </source>
</evidence>
<sequence length="386" mass="41881">MAFEISKEQKMIQKMAREFGRKELAEAAMERDHTGEYPREILKKMGELGLLGMLVPEEYDGENMGTVAYSLALTEIAYYDASVAVIMSVHNSIGCGSLVRFGSDAQKEKYLRPMAKGEIIASFALSEPEAGSDPAGMTATAEKDGDFYILNGTKRWITGGATSGVFIILAKTDPAAGHKGISAFLIEPGIPGFIVGRKEDKMGLKGSDTTDLIFENCRVPASALLGKEGEGFLVAMSGLDDGRIGIGSQSLGVGMRALDLAVDYAKQRHQFGKPIAANQGLRWMIADMATEVEAARLLVLNAAAMKDRGEKCSKEASMAKMYASEMANHVAGQSLQIHGGYGYTKEFEIERLYRDARVFTIYEGTTQVQKIVISGEVIGDKKRKKK</sequence>
<reference evidence="13 14" key="1">
    <citation type="submission" date="2019-07" db="EMBL/GenBank/DDBJ databases">
        <title>Genome sequencing of 100 strains of the haloalkaliphilic chemolithoautotrophic sulfur-oxidizing bacterium Thioalkalivibrio.</title>
        <authorList>
            <person name="Muyzer G."/>
        </authorList>
    </citation>
    <scope>NUCLEOTIDE SEQUENCE [LARGE SCALE GENOMIC DNA]</scope>
    <source>
        <strain evidence="13 14">ASO4-4</strain>
    </source>
</reference>
<dbReference type="SUPFAM" id="SSF47203">
    <property type="entry name" value="Acyl-CoA dehydrogenase C-terminal domain-like"/>
    <property type="match status" value="1"/>
</dbReference>
<dbReference type="EC" id="1.3.8.10" evidence="7"/>
<evidence type="ECO:0000313" key="14">
    <source>
        <dbReference type="Proteomes" id="UP000318307"/>
    </source>
</evidence>
<comment type="caution">
    <text evidence="13">The sequence shown here is derived from an EMBL/GenBank/DDBJ whole genome shotgun (WGS) entry which is preliminary data.</text>
</comment>
<dbReference type="Gene3D" id="1.20.140.10">
    <property type="entry name" value="Butyryl-CoA Dehydrogenase, subunit A, domain 3"/>
    <property type="match status" value="1"/>
</dbReference>
<dbReference type="Pfam" id="PF02770">
    <property type="entry name" value="Acyl-CoA_dh_M"/>
    <property type="match status" value="1"/>
</dbReference>
<dbReference type="InterPro" id="IPR009075">
    <property type="entry name" value="AcylCo_DH/oxidase_C"/>
</dbReference>
<dbReference type="EMBL" id="VLLC01000017">
    <property type="protein sequence ID" value="TWI70671.1"/>
    <property type="molecule type" value="Genomic_DNA"/>
</dbReference>
<dbReference type="Pfam" id="PF02771">
    <property type="entry name" value="Acyl-CoA_dh_N"/>
    <property type="match status" value="1"/>
</dbReference>
<evidence type="ECO:0000256" key="2">
    <source>
        <dbReference type="ARBA" id="ARBA00009347"/>
    </source>
</evidence>
<feature type="domain" description="Acyl-CoA dehydrogenase/oxidase N-terminal" evidence="12">
    <location>
        <begin position="6"/>
        <end position="118"/>
    </location>
</feature>
<evidence type="ECO:0000256" key="3">
    <source>
        <dbReference type="ARBA" id="ARBA00011881"/>
    </source>
</evidence>
<accession>A0A562RNN3</accession>
<dbReference type="PIRSF" id="PIRSF016578">
    <property type="entry name" value="HsaA"/>
    <property type="match status" value="1"/>
</dbReference>
<dbReference type="InterPro" id="IPR009100">
    <property type="entry name" value="AcylCoA_DH/oxidase_NM_dom_sf"/>
</dbReference>
<feature type="domain" description="Acyl-CoA oxidase/dehydrogenase middle" evidence="11">
    <location>
        <begin position="122"/>
        <end position="217"/>
    </location>
</feature>
<dbReference type="InterPro" id="IPR036250">
    <property type="entry name" value="AcylCo_DH-like_C"/>
</dbReference>